<feature type="transmembrane region" description="Helical" evidence="8">
    <location>
        <begin position="355"/>
        <end position="372"/>
    </location>
</feature>
<dbReference type="RefSeq" id="XP_001024364.2">
    <property type="nucleotide sequence ID" value="XM_001024364.2"/>
</dbReference>
<reference evidence="11" key="1">
    <citation type="journal article" date="2006" name="PLoS Biol.">
        <title>Macronuclear genome sequence of the ciliate Tetrahymena thermophila, a model eukaryote.</title>
        <authorList>
            <person name="Eisen J.A."/>
            <person name="Coyne R.S."/>
            <person name="Wu M."/>
            <person name="Wu D."/>
            <person name="Thiagarajan M."/>
            <person name="Wortman J.R."/>
            <person name="Badger J.H."/>
            <person name="Ren Q."/>
            <person name="Amedeo P."/>
            <person name="Jones K.M."/>
            <person name="Tallon L.J."/>
            <person name="Delcher A.L."/>
            <person name="Salzberg S.L."/>
            <person name="Silva J.C."/>
            <person name="Haas B.J."/>
            <person name="Majoros W.H."/>
            <person name="Farzad M."/>
            <person name="Carlton J.M."/>
            <person name="Smith R.K. Jr."/>
            <person name="Garg J."/>
            <person name="Pearlman R.E."/>
            <person name="Karrer K.M."/>
            <person name="Sun L."/>
            <person name="Manning G."/>
            <person name="Elde N.C."/>
            <person name="Turkewitz A.P."/>
            <person name="Asai D.J."/>
            <person name="Wilkes D.E."/>
            <person name="Wang Y."/>
            <person name="Cai H."/>
            <person name="Collins K."/>
            <person name="Stewart B.A."/>
            <person name="Lee S.R."/>
            <person name="Wilamowska K."/>
            <person name="Weinberg Z."/>
            <person name="Ruzzo W.L."/>
            <person name="Wloga D."/>
            <person name="Gaertig J."/>
            <person name="Frankel J."/>
            <person name="Tsao C.-C."/>
            <person name="Gorovsky M.A."/>
            <person name="Keeling P.J."/>
            <person name="Waller R.F."/>
            <person name="Patron N.J."/>
            <person name="Cherry J.M."/>
            <person name="Stover N.A."/>
            <person name="Krieger C.J."/>
            <person name="del Toro C."/>
            <person name="Ryder H.F."/>
            <person name="Williamson S.C."/>
            <person name="Barbeau R.A."/>
            <person name="Hamilton E.P."/>
            <person name="Orias E."/>
        </authorList>
    </citation>
    <scope>NUCLEOTIDE SEQUENCE [LARGE SCALE GENOMIC DNA]</scope>
    <source>
        <strain evidence="11">SB210</strain>
    </source>
</reference>
<keyword evidence="2" id="KW-0813">Transport</keyword>
<gene>
    <name evidence="10" type="ORF">TTHERM_00532410</name>
</gene>
<feature type="transmembrane region" description="Helical" evidence="8">
    <location>
        <begin position="528"/>
        <end position="549"/>
    </location>
</feature>
<keyword evidence="3 8" id="KW-0812">Transmembrane</keyword>
<evidence type="ECO:0000256" key="3">
    <source>
        <dbReference type="ARBA" id="ARBA00022692"/>
    </source>
</evidence>
<keyword evidence="5" id="KW-0406">Ion transport</keyword>
<keyword evidence="11" id="KW-1185">Reference proteome</keyword>
<dbReference type="Pfam" id="PF00520">
    <property type="entry name" value="Ion_trans"/>
    <property type="match status" value="1"/>
</dbReference>
<dbReference type="GO" id="GO:0035725">
    <property type="term" value="P:sodium ion transmembrane transport"/>
    <property type="evidence" value="ECO:0007669"/>
    <property type="project" value="TreeGrafter"/>
</dbReference>
<dbReference type="InterPro" id="IPR005821">
    <property type="entry name" value="Ion_trans_dom"/>
</dbReference>
<comment type="subcellular location">
    <subcellularLocation>
        <location evidence="1">Membrane</location>
        <topology evidence="1">Multi-pass membrane protein</topology>
    </subcellularLocation>
</comment>
<dbReference type="GeneID" id="7840782"/>
<dbReference type="OrthoDB" id="10035564at2759"/>
<dbReference type="KEGG" id="tet:TTHERM_00532410"/>
<dbReference type="Gene3D" id="2.60.120.10">
    <property type="entry name" value="Jelly Rolls"/>
    <property type="match status" value="1"/>
</dbReference>
<dbReference type="EMBL" id="GG662455">
    <property type="protein sequence ID" value="EAS04119.2"/>
    <property type="molecule type" value="Genomic_DNA"/>
</dbReference>
<sequence length="1143" mass="135448">MITDQAKICSESMSQTIQFGSNSLALRLENSNEDDNADMRRGSVFRRAYYEKQNSCNGFNKINMRKEDDSQELDSQQLYQDQPSRNSPQQNQKPKEIKESQICNTKTIQYFKENDTEFDQVHFSQNVEFLNNSSRSIQSSLGNENIQQKNTLQNQDKNMLHIHTNYFEENTENVTNTQYENFSQFLHKNQINLLKYNNRQIETYENSQSSQTNKSLNIHNIIIQYQKNRKETKGETENMDQTVVIYKSNFLKRIYFVLKFLKKIKFNVLFRSIGHIQNGFSDLIDDQASHFDSTKDKPYLLLKLEYILSKIQVFQQDSFGIIIWEFIQFITILLQSTWIPMNKIFHIKQQNFDDSLFQFSSIIFSFSILVRFNTSVYFQGNLAIDRKEIAKRYLKTSFMLDFSTTFILIISSYINDSTVLPLVILRLYQLPSIEKKIKTALIMRQKMFKAEYELIKLIGLLLLVAHFIACGFFYVGTTGLGEENWINKNNLQNKEWTIQYLNSIYFSVITMITIGYGDITPISPQEKIYVMSITFIGSGLFAYSINAIGEIIRSNFQEQESFLIQQQDVLNYLQKRQISKQLMLKVIKQLEYINKHEKYQRGEYALQKLNEPLQNEVKTQFYGKIIKSNKLFSKLFSTQFLNKMSLIMKDVQLYPNEVVIKKGEVSNKIFFIYRGQINQVFERDLNDHTIYALKAGSLINLRQFILQKQSDNTFKSANICTVVYCEYNQFKDLLSSFKEDHETFYKLKDILLQDISNDACQEQRCSCCNQFSHQTYKCSCLSFVPQKDVIIKRYIFPFVQTRDHSYRRKTTHNKTLQHLNEFKTSLKEFRIFKILQEQKEDIEQIFQYGDIQSLYECEDYYFYQRVPIIKNVCYEDQIKLSGIDQEEDNTFRERNNQNSLTSVEQSIIVNSQSMSIQNQKYKQQSKQEESQIETFNNKIRISSRFLSYYENIKQNNKDVTTSQETEKDYDQSPLIKNNIDQEQKKLKQNQNVDEELQNKQKNVDFGISQLNQELKLPIQSSQQLVKYQQSINKVNSPKGNNRIMIQEISNLERKINVQNQINQEDDIETLDVFVNYFDKMKEYKIYFPHNNYNLVISSFKKAYSNQQKQKQQQFKRRQSNKFRQFSKNTSTTFRNNNHLSNIS</sequence>
<proteinExistence type="predicted"/>
<dbReference type="AlphaFoldDB" id="Q248C6"/>
<dbReference type="InterPro" id="IPR018490">
    <property type="entry name" value="cNMP-bd_dom_sf"/>
</dbReference>
<feature type="region of interest" description="Disordered" evidence="7">
    <location>
        <begin position="67"/>
        <end position="98"/>
    </location>
</feature>
<evidence type="ECO:0000256" key="7">
    <source>
        <dbReference type="SAM" id="MobiDB-lite"/>
    </source>
</evidence>
<name>Q248C6_TETTS</name>
<evidence type="ECO:0000256" key="4">
    <source>
        <dbReference type="ARBA" id="ARBA00022989"/>
    </source>
</evidence>
<dbReference type="PANTHER" id="PTHR45689">
    <property type="entry name" value="I[[H]] CHANNEL, ISOFORM E"/>
    <property type="match status" value="1"/>
</dbReference>
<feature type="transmembrane region" description="Helical" evidence="8">
    <location>
        <begin position="454"/>
        <end position="476"/>
    </location>
</feature>
<organism evidence="10 11">
    <name type="scientific">Tetrahymena thermophila (strain SB210)</name>
    <dbReference type="NCBI Taxonomy" id="312017"/>
    <lineage>
        <taxon>Eukaryota</taxon>
        <taxon>Sar</taxon>
        <taxon>Alveolata</taxon>
        <taxon>Ciliophora</taxon>
        <taxon>Intramacronucleata</taxon>
        <taxon>Oligohymenophorea</taxon>
        <taxon>Hymenostomatida</taxon>
        <taxon>Tetrahymenina</taxon>
        <taxon>Tetrahymenidae</taxon>
        <taxon>Tetrahymena</taxon>
    </lineage>
</organism>
<feature type="transmembrane region" description="Helical" evidence="8">
    <location>
        <begin position="318"/>
        <end position="334"/>
    </location>
</feature>
<dbReference type="GO" id="GO:0005249">
    <property type="term" value="F:voltage-gated potassium channel activity"/>
    <property type="evidence" value="ECO:0007669"/>
    <property type="project" value="TreeGrafter"/>
</dbReference>
<dbReference type="GO" id="GO:0003254">
    <property type="term" value="P:regulation of membrane depolarization"/>
    <property type="evidence" value="ECO:0007669"/>
    <property type="project" value="TreeGrafter"/>
</dbReference>
<dbReference type="PANTHER" id="PTHR45689:SF5">
    <property type="entry name" value="I[[H]] CHANNEL, ISOFORM E"/>
    <property type="match status" value="1"/>
</dbReference>
<accession>Q248C6</accession>
<evidence type="ECO:0000256" key="5">
    <source>
        <dbReference type="ARBA" id="ARBA00023065"/>
    </source>
</evidence>
<dbReference type="SUPFAM" id="SSF51206">
    <property type="entry name" value="cAMP-binding domain-like"/>
    <property type="match status" value="1"/>
</dbReference>
<evidence type="ECO:0000256" key="1">
    <source>
        <dbReference type="ARBA" id="ARBA00004141"/>
    </source>
</evidence>
<dbReference type="HOGENOM" id="CLU_226232_0_0_1"/>
<evidence type="ECO:0000313" key="10">
    <source>
        <dbReference type="EMBL" id="EAS04119.2"/>
    </source>
</evidence>
<feature type="domain" description="Cyclic nucleotide-binding" evidence="9">
    <location>
        <begin position="631"/>
        <end position="734"/>
    </location>
</feature>
<keyword evidence="4 8" id="KW-1133">Transmembrane helix</keyword>
<dbReference type="InterPro" id="IPR000595">
    <property type="entry name" value="cNMP-bd_dom"/>
</dbReference>
<protein>
    <submittedName>
        <fullName evidence="10">Cation channel family protein</fullName>
    </submittedName>
</protein>
<feature type="compositionally biased region" description="Polar residues" evidence="7">
    <location>
        <begin position="73"/>
        <end position="92"/>
    </location>
</feature>
<dbReference type="Gene3D" id="1.10.287.70">
    <property type="match status" value="1"/>
</dbReference>
<evidence type="ECO:0000256" key="6">
    <source>
        <dbReference type="ARBA" id="ARBA00023136"/>
    </source>
</evidence>
<evidence type="ECO:0000256" key="2">
    <source>
        <dbReference type="ARBA" id="ARBA00022448"/>
    </source>
</evidence>
<dbReference type="InterPro" id="IPR014710">
    <property type="entry name" value="RmlC-like_jellyroll"/>
</dbReference>
<dbReference type="InterPro" id="IPR051413">
    <property type="entry name" value="K/Na_HCN_channel"/>
</dbReference>
<dbReference type="GO" id="GO:0098855">
    <property type="term" value="C:HCN channel complex"/>
    <property type="evidence" value="ECO:0007669"/>
    <property type="project" value="TreeGrafter"/>
</dbReference>
<dbReference type="PROSITE" id="PS50042">
    <property type="entry name" value="CNMP_BINDING_3"/>
    <property type="match status" value="1"/>
</dbReference>
<dbReference type="InParanoid" id="Q248C6"/>
<dbReference type="eggNOG" id="KOG0498">
    <property type="taxonomic scope" value="Eukaryota"/>
</dbReference>
<evidence type="ECO:0000313" key="11">
    <source>
        <dbReference type="Proteomes" id="UP000009168"/>
    </source>
</evidence>
<keyword evidence="6 8" id="KW-0472">Membrane</keyword>
<dbReference type="SUPFAM" id="SSF81324">
    <property type="entry name" value="Voltage-gated potassium channels"/>
    <property type="match status" value="1"/>
</dbReference>
<feature type="transmembrane region" description="Helical" evidence="8">
    <location>
        <begin position="496"/>
        <end position="516"/>
    </location>
</feature>
<evidence type="ECO:0000256" key="8">
    <source>
        <dbReference type="SAM" id="Phobius"/>
    </source>
</evidence>
<evidence type="ECO:0000259" key="9">
    <source>
        <dbReference type="PROSITE" id="PS50042"/>
    </source>
</evidence>
<dbReference type="Proteomes" id="UP000009168">
    <property type="component" value="Unassembled WGS sequence"/>
</dbReference>